<dbReference type="OpenTargets" id="ENSG00000124383"/>
<dbReference type="OrthoDB" id="445326at2759"/>
<evidence type="ECO:0000313" key="2">
    <source>
        <dbReference type="Proteomes" id="UP000005640"/>
    </source>
</evidence>
<dbReference type="Proteomes" id="UP000005640">
    <property type="component" value="Chromosome 2"/>
</dbReference>
<reference evidence="1 2" key="3">
    <citation type="journal article" date="2005" name="Nature">
        <title>Generation and annotation of the DNA sequences of human chromosomes 2 and 4.</title>
        <authorList>
            <person name="Hillier L.W."/>
            <person name="Graves T.A."/>
            <person name="Fulton R.S."/>
            <person name="Fulton L.A."/>
            <person name="Pepin K.H."/>
            <person name="Minx P."/>
            <person name="Wagner-McPherson C."/>
            <person name="Layman D."/>
            <person name="Wylie K."/>
            <person name="Sekhon M."/>
            <person name="Becker M.C."/>
            <person name="Fewell G.A."/>
            <person name="Delehaunty K.D."/>
            <person name="Miner T.L."/>
            <person name="Nash W.E."/>
            <person name="Kremitzki C."/>
            <person name="Oddy L."/>
            <person name="Du H."/>
            <person name="Sun H."/>
            <person name="Bradshaw-Cordum H."/>
            <person name="Ali J."/>
            <person name="Carter J."/>
            <person name="Cordes M."/>
            <person name="Harris A."/>
            <person name="Isak A."/>
            <person name="van Brunt A."/>
            <person name="Nguyen C."/>
            <person name="Du F."/>
            <person name="Courtney L."/>
            <person name="Kalicki J."/>
            <person name="Ozersky P."/>
            <person name="Abbott S."/>
            <person name="Armstrong J."/>
            <person name="Belter E.A."/>
            <person name="Caruso L."/>
            <person name="Cedroni M."/>
            <person name="Cotton M."/>
            <person name="Davidson T."/>
            <person name="Desai A."/>
            <person name="Elliott G."/>
            <person name="Erb T."/>
            <person name="Fronick C."/>
            <person name="Gaige T."/>
            <person name="Haakenson W."/>
            <person name="Haglund K."/>
            <person name="Holmes A."/>
            <person name="Harkins R."/>
            <person name="Kim K."/>
            <person name="Kruchowski S.S."/>
            <person name="Strong C.M."/>
            <person name="Grewal N."/>
            <person name="Goyea E."/>
            <person name="Hou S."/>
            <person name="Levy A."/>
            <person name="Martinka S."/>
            <person name="Mead K."/>
            <person name="McLellan M.D."/>
            <person name="Meyer R."/>
            <person name="Randall-Maher J."/>
            <person name="Tomlinson C."/>
            <person name="Dauphin-Kohlberg S."/>
            <person name="Kozlowicz-Reilly A."/>
            <person name="Shah N."/>
            <person name="Swearengen-Shahid S."/>
            <person name="Snider J."/>
            <person name="Strong J.T."/>
            <person name="Thompson J."/>
            <person name="Yoakum M."/>
            <person name="Leonard S."/>
            <person name="Pearman C."/>
            <person name="Trani L."/>
            <person name="Radionenko M."/>
            <person name="Waligorski J.E."/>
            <person name="Wang C."/>
            <person name="Rock S.M."/>
            <person name="Tin-Wollam A.M."/>
            <person name="Maupin R."/>
            <person name="Latreille P."/>
            <person name="Wendl M.C."/>
            <person name="Yang S.P."/>
            <person name="Pohl C."/>
            <person name="Wallis J.W."/>
            <person name="Spieth J."/>
            <person name="Bieri T.A."/>
            <person name="Berkowicz N."/>
            <person name="Nelson J.O."/>
            <person name="Osborne J."/>
            <person name="Ding L."/>
            <person name="Meyer R."/>
            <person name="Sabo A."/>
            <person name="Shotland Y."/>
            <person name="Sinha P."/>
            <person name="Wohldmann P.E."/>
            <person name="Cook L.L."/>
            <person name="Hickenbotham M.T."/>
            <person name="Eldred J."/>
            <person name="Williams D."/>
            <person name="Jones T.A."/>
            <person name="She X."/>
            <person name="Ciccarelli F.D."/>
            <person name="Izaurralde E."/>
            <person name="Taylor J."/>
            <person name="Schmutz J."/>
            <person name="Myers R.M."/>
            <person name="Cox D.R."/>
            <person name="Huang X."/>
            <person name="McPherson J.D."/>
            <person name="Mardis E.R."/>
            <person name="Clifton S.W."/>
            <person name="Warren W.C."/>
            <person name="Chinwalla A.T."/>
            <person name="Eddy S.R."/>
            <person name="Marra M.A."/>
            <person name="Ovcharenko I."/>
            <person name="Furey T.S."/>
            <person name="Miller W."/>
            <person name="Eichler E.E."/>
            <person name="Bork P."/>
            <person name="Suyama M."/>
            <person name="Torrents D."/>
            <person name="Waterston R.H."/>
            <person name="Wilson R.K."/>
        </authorList>
    </citation>
    <scope>NUCLEOTIDE SEQUENCE [LARGE SCALE GENOMIC DNA]</scope>
</reference>
<evidence type="ECO:0007829" key="4">
    <source>
        <dbReference type="ProteomicsDB" id="A0A8Q3WKB6"/>
    </source>
</evidence>
<dbReference type="AlphaFoldDB" id="A0A8Q3WKB6"/>
<proteinExistence type="evidence at protein level"/>
<protein>
    <submittedName>
        <fullName evidence="1">M-phase phosphoprotein 10</fullName>
    </submittedName>
</protein>
<sequence length="59" mass="7066">MAPQVWRRRTLERCLTEVGKATGRPECFLTMQLVKQLMMKISVFSQRVKNRNVKRMVQR</sequence>
<reference evidence="1 2" key="2">
    <citation type="journal article" date="2004" name="Nature">
        <title>Finishing the euchromatic sequence of the human genome.</title>
        <authorList>
            <consortium name="International Human Genome Sequencing Consortium"/>
        </authorList>
    </citation>
    <scope>NUCLEOTIDE SEQUENCE [LARGE SCALE GENOMIC DNA]</scope>
</reference>
<dbReference type="GeneTree" id="ENSGT00390000011359"/>
<dbReference type="SMR" id="A0A8Q3WKB6"/>
<gene>
    <name evidence="1" type="primary">MPHOSPH10</name>
</gene>
<dbReference type="Ensembl" id="ENST00000694907.2">
    <property type="protein sequence ID" value="ENSP00000511583.1"/>
    <property type="gene ID" value="ENSG00000124383.11"/>
</dbReference>
<name>A0A8Q3WKB6_HUMAN</name>
<reference evidence="1" key="4">
    <citation type="submission" date="2025-08" db="UniProtKB">
        <authorList>
            <consortium name="Ensembl"/>
        </authorList>
    </citation>
    <scope>IDENTIFICATION</scope>
</reference>
<keyword evidence="2" id="KW-1185">Reference proteome</keyword>
<keyword evidence="3 4" id="KW-1267">Proteomics identification</keyword>
<dbReference type="Ensembl" id="ENST00000694907.2">
    <property type="protein sequence ID" value="ENSP00000511583.1"/>
    <property type="gene ID" value="ENSG00000124383.12"/>
</dbReference>
<evidence type="ECO:0007829" key="3">
    <source>
        <dbReference type="PeptideAtlas" id="A0A8Q3WKB6"/>
    </source>
</evidence>
<reference evidence="1" key="5">
    <citation type="submission" date="2025-09" db="UniProtKB">
        <authorList>
            <consortium name="Ensembl"/>
        </authorList>
    </citation>
    <scope>IDENTIFICATION</scope>
</reference>
<dbReference type="EMBL" id="AC007881">
    <property type="status" value="NOT_ANNOTATED_CDS"/>
    <property type="molecule type" value="Genomic_DNA"/>
</dbReference>
<organism evidence="1 2">
    <name type="scientific">Homo sapiens</name>
    <name type="common">Human</name>
    <dbReference type="NCBI Taxonomy" id="9606"/>
    <lineage>
        <taxon>Eukaryota</taxon>
        <taxon>Metazoa</taxon>
        <taxon>Chordata</taxon>
        <taxon>Craniata</taxon>
        <taxon>Vertebrata</taxon>
        <taxon>Euteleostomi</taxon>
        <taxon>Mammalia</taxon>
        <taxon>Eutheria</taxon>
        <taxon>Euarchontoglires</taxon>
        <taxon>Primates</taxon>
        <taxon>Haplorrhini</taxon>
        <taxon>Catarrhini</taxon>
        <taxon>Hominidae</taxon>
        <taxon>Homo</taxon>
    </lineage>
</organism>
<reference evidence="1 2" key="1">
    <citation type="journal article" date="2001" name="Nature">
        <title>Initial sequencing and analysis of the human genome.</title>
        <authorList>
            <consortium name="International Human Genome Sequencing Consortium"/>
            <person name="Lander E.S."/>
            <person name="Linton L.M."/>
            <person name="Birren B."/>
            <person name="Nusbaum C."/>
            <person name="Zody M.C."/>
            <person name="Baldwin J."/>
            <person name="Devon K."/>
            <person name="Dewar K."/>
            <person name="Doyle M."/>
            <person name="FitzHugh W."/>
            <person name="Funke R."/>
            <person name="Gage D."/>
            <person name="Harris K."/>
            <person name="Heaford A."/>
            <person name="Howland J."/>
            <person name="Kann L."/>
            <person name="Lehoczky J."/>
            <person name="LeVine R."/>
            <person name="McEwan P."/>
            <person name="McKernan K."/>
            <person name="Meldrim J."/>
            <person name="Mesirov J.P."/>
            <person name="Miranda C."/>
            <person name="Morris W."/>
            <person name="Naylor J."/>
            <person name="Raymond C."/>
            <person name="Rosetti M."/>
            <person name="Santos R."/>
            <person name="Sheridan A."/>
            <person name="Sougnez C."/>
            <person name="Stange-Thomann N."/>
            <person name="Stojanovic N."/>
            <person name="Subramanian A."/>
            <person name="Wyman D."/>
            <person name="Rogers J."/>
            <person name="Sulston J."/>
            <person name="Ainscough R."/>
            <person name="Beck S."/>
            <person name="Bentley D."/>
            <person name="Burton J."/>
            <person name="Clee C."/>
            <person name="Carter N."/>
            <person name="Coulson A."/>
            <person name="Deadman R."/>
            <person name="Deloukas P."/>
            <person name="Dunham A."/>
            <person name="Dunham I."/>
            <person name="Durbin R."/>
            <person name="French L."/>
            <person name="Grafham D."/>
            <person name="Gregory S."/>
            <person name="Hubbard T."/>
            <person name="Humphray S."/>
            <person name="Hunt A."/>
            <person name="Jones M."/>
            <person name="Lloyd C."/>
            <person name="McMurray A."/>
            <person name="Matthews L."/>
            <person name="Mercer S."/>
            <person name="Milne S."/>
            <person name="Mullikin J.C."/>
            <person name="Mungall A."/>
            <person name="Plumb R."/>
            <person name="Ross M."/>
            <person name="Shownkeen R."/>
            <person name="Sims S."/>
            <person name="Waterston R.H."/>
            <person name="Wilson R.K."/>
            <person name="Hillier L.W."/>
            <person name="McPherson J.D."/>
            <person name="Marra M.A."/>
            <person name="Mardis E.R."/>
            <person name="Fulton L.A."/>
            <person name="Chinwalla A.T."/>
            <person name="Pepin K.H."/>
            <person name="Gish W.R."/>
            <person name="Chissoe S.L."/>
            <person name="Wendl M.C."/>
            <person name="Delehaunty K.D."/>
            <person name="Miner T.L."/>
            <person name="Delehaunty A."/>
            <person name="Kramer J.B."/>
            <person name="Cook L.L."/>
            <person name="Fulton R.S."/>
            <person name="Johnson D.L."/>
            <person name="Minx P.J."/>
            <person name="Clifton S.W."/>
            <person name="Hawkins T."/>
            <person name="Branscomb E."/>
            <person name="Predki P."/>
            <person name="Richardson P."/>
            <person name="Wenning S."/>
            <person name="Slezak T."/>
            <person name="Doggett N."/>
            <person name="Cheng J.F."/>
            <person name="Olsen A."/>
            <person name="Lucas S."/>
            <person name="Elkin C."/>
            <person name="Uberbacher E."/>
            <person name="Frazier M."/>
            <person name="Gibbs R.A."/>
            <person name="Muzny D.M."/>
            <person name="Scherer S.E."/>
            <person name="Bouck J.B."/>
            <person name="Sodergren E.J."/>
            <person name="Worley K.C."/>
            <person name="Rives C.M."/>
            <person name="Gorrell J.H."/>
            <person name="Metzker M.L."/>
            <person name="Naylor S.L."/>
            <person name="Kucherlapati R.S."/>
            <person name="Nelson D.L."/>
            <person name="Weinstock G.M."/>
            <person name="Sakaki Y."/>
            <person name="Fujiyama A."/>
            <person name="Hattori M."/>
            <person name="Yada T."/>
            <person name="Toyoda A."/>
            <person name="Itoh T."/>
            <person name="Kawagoe C."/>
            <person name="Watanabe H."/>
            <person name="Totoki Y."/>
            <person name="Taylor T."/>
            <person name="Weissenbach J."/>
            <person name="Heilig R."/>
            <person name="Saurin W."/>
            <person name="Artiguenave F."/>
            <person name="Brottier P."/>
            <person name="Bruls T."/>
            <person name="Pelletier E."/>
            <person name="Robert C."/>
            <person name="Wincker P."/>
            <person name="Smith D.R."/>
            <person name="Doucette-Stamm L."/>
            <person name="Rubenfield M."/>
            <person name="Weinstock K."/>
            <person name="Lee H.M."/>
            <person name="Dubois J."/>
            <person name="Rosenthal A."/>
            <person name="Platzer M."/>
            <person name="Nyakatura G."/>
            <person name="Taudien S."/>
            <person name="Rump A."/>
            <person name="Yang H."/>
            <person name="Yu J."/>
            <person name="Wang J."/>
            <person name="Huang G."/>
            <person name="Gu J."/>
            <person name="Hood L."/>
            <person name="Rowen L."/>
            <person name="Madan A."/>
            <person name="Qin S."/>
            <person name="Davis R.W."/>
            <person name="Federspiel N.A."/>
            <person name="Abola A.P."/>
            <person name="Proctor M.J."/>
            <person name="Myers R.M."/>
            <person name="Schmutz J."/>
            <person name="Dickson M."/>
            <person name="Grimwood J."/>
            <person name="Cox D.R."/>
            <person name="Olson M.V."/>
            <person name="Kaul R."/>
            <person name="Raymond C."/>
            <person name="Shimizu N."/>
            <person name="Kawasaki K."/>
            <person name="Minoshima S."/>
            <person name="Evans G.A."/>
            <person name="Athanasiou M."/>
            <person name="Schultz R."/>
            <person name="Roe B.A."/>
            <person name="Chen F."/>
            <person name="Pan H."/>
            <person name="Ramser J."/>
            <person name="Lehrach H."/>
            <person name="Reinhardt R."/>
            <person name="McCombie W.R."/>
            <person name="de la Bastide M."/>
            <person name="Dedhia N."/>
            <person name="Blocker H."/>
            <person name="Hornischer K."/>
            <person name="Nordsiek G."/>
            <person name="Agarwala R."/>
            <person name="Aravind L."/>
            <person name="Bailey J.A."/>
            <person name="Bateman A."/>
            <person name="Batzoglou S."/>
            <person name="Birney E."/>
            <person name="Bork P."/>
            <person name="Brown D.G."/>
            <person name="Burge C.B."/>
            <person name="Cerutti L."/>
            <person name="Chen H.C."/>
            <person name="Church D."/>
            <person name="Clamp M."/>
            <person name="Copley R.R."/>
            <person name="Doerks T."/>
            <person name="Eddy S.R."/>
            <person name="Eichler E.E."/>
            <person name="Furey T.S."/>
            <person name="Galagan J."/>
            <person name="Gilbert J.G."/>
            <person name="Harmon C."/>
            <person name="Hayashizaki Y."/>
            <person name="Haussler D."/>
            <person name="Hermjakob H."/>
            <person name="Hokamp K."/>
            <person name="Jang W."/>
            <person name="Johnson L.S."/>
            <person name="Jones T.A."/>
            <person name="Kasif S."/>
            <person name="Kaspryzk A."/>
            <person name="Kennedy S."/>
            <person name="Kent W.J."/>
            <person name="Kitts P."/>
            <person name="Koonin E.V."/>
            <person name="Korf I."/>
            <person name="Kulp D."/>
            <person name="Lancet D."/>
            <person name="Lowe T.M."/>
            <person name="McLysaght A."/>
            <person name="Mikkelsen T."/>
            <person name="Moran J.V."/>
            <person name="Mulder N."/>
            <person name="Pollara V.J."/>
            <person name="Ponting C.P."/>
            <person name="Schuler G."/>
            <person name="Schultz J."/>
            <person name="Slater G."/>
            <person name="Smit A.F."/>
            <person name="Stupka E."/>
            <person name="Szustakowski J."/>
            <person name="Thierry-Mieg D."/>
            <person name="Thierry-Mieg J."/>
            <person name="Wagner L."/>
            <person name="Wallis J."/>
            <person name="Wheeler R."/>
            <person name="Williams A."/>
            <person name="Wolf Y.I."/>
            <person name="Wolfe K.H."/>
            <person name="Yang S.P."/>
            <person name="Yeh R.F."/>
            <person name="Collins F."/>
            <person name="Guyer M.S."/>
            <person name="Peterson J."/>
            <person name="Felsenfeld A."/>
            <person name="Wetterstrand K.A."/>
            <person name="Patrinos A."/>
            <person name="Morgan M.J."/>
            <person name="de Jong P."/>
            <person name="Catanese J.J."/>
            <person name="Osoegawa K."/>
            <person name="Shizuya H."/>
            <person name="Choi S."/>
            <person name="Chen Y.J."/>
        </authorList>
    </citation>
    <scope>NUCLEOTIDE SEQUENCE [LARGE SCALE GENOMIC DNA]</scope>
</reference>
<accession>A0A8Q3WKB6</accession>
<dbReference type="HGNC" id="HGNC:7213">
    <property type="gene designation" value="MPHOSPH10"/>
</dbReference>
<evidence type="ECO:0000313" key="1">
    <source>
        <dbReference type="Ensembl" id="ENSP00000511583.1"/>
    </source>
</evidence>